<dbReference type="Proteomes" id="UP001236585">
    <property type="component" value="Chromosome"/>
</dbReference>
<keyword evidence="2" id="KW-1185">Reference proteome</keyword>
<name>A0ABY8W178_9MYCO</name>
<accession>A0ABY8W178</accession>
<gene>
    <name evidence="1" type="ORF">PT015_05745</name>
</gene>
<organism evidence="1 2">
    <name type="scientific">Candidatus Mycobacterium wuenschmannii</name>
    <dbReference type="NCBI Taxonomy" id="3027808"/>
    <lineage>
        <taxon>Bacteria</taxon>
        <taxon>Bacillati</taxon>
        <taxon>Actinomycetota</taxon>
        <taxon>Actinomycetes</taxon>
        <taxon>Mycobacteriales</taxon>
        <taxon>Mycobacteriaceae</taxon>
        <taxon>Mycobacterium</taxon>
    </lineage>
</organism>
<dbReference type="RefSeq" id="WP_285189488.1">
    <property type="nucleotide sequence ID" value="NZ_CP126981.1"/>
</dbReference>
<evidence type="ECO:0000313" key="2">
    <source>
        <dbReference type="Proteomes" id="UP001236585"/>
    </source>
</evidence>
<proteinExistence type="predicted"/>
<sequence length="266" mass="28447">MTITIDDPLIAAMSIDRLLPLHDSSRRLRELYPQCPRVYGVAVLGDVSVRRWWPLTSALSTDRLKTMFDAAAIDMDRRSAARQLAATLVHTVIGRVVALVVLEARAWDTGLENLWVHVDSDGVIDWAGVVDPTVRVLPDDPCAAAGLGGGVVRLPSEAALTTWVAHRCHRTLEPLFARLHTVSGGALSVAAMWHIVGSMVVASATQVPQLAGADELAAMRRGQAVLDALVGFGLPVRGLSAARTRARGSSCEIRAALPMLLASSNE</sequence>
<evidence type="ECO:0000313" key="1">
    <source>
        <dbReference type="EMBL" id="WIM88975.1"/>
    </source>
</evidence>
<reference evidence="1 2" key="1">
    <citation type="journal article" date="2023" name="Microbiol. Resour. Announc.">
        <title>Complete Genome Sequence of Mycobacterium wuenschmanii, a novel Nontuberculous Mycobacterium Isolated from a captive population of Amazon Milk Frogs.</title>
        <authorList>
            <person name="Hicks J."/>
            <person name="Zeineldin M."/>
            <person name="Ward H."/>
            <person name="Wuenschmann A."/>
            <person name="Camp P."/>
            <person name="Farrell D."/>
            <person name="Lehman K."/>
            <person name="Thacker T."/>
            <person name="Cuthbert E."/>
        </authorList>
    </citation>
    <scope>NUCLEOTIDE SEQUENCE [LARGE SCALE GENOMIC DNA]</scope>
    <source>
        <strain evidence="1 2">Wuenschmanii</strain>
    </source>
</reference>
<dbReference type="EMBL" id="CP126981">
    <property type="protein sequence ID" value="WIM88975.1"/>
    <property type="molecule type" value="Genomic_DNA"/>
</dbReference>
<protein>
    <submittedName>
        <fullName evidence="1">Iron reductase</fullName>
    </submittedName>
</protein>